<dbReference type="GO" id="GO:0046982">
    <property type="term" value="F:protein heterodimerization activity"/>
    <property type="evidence" value="ECO:0007669"/>
    <property type="project" value="InterPro"/>
</dbReference>
<reference evidence="2 3" key="1">
    <citation type="submission" date="2015-01" db="EMBL/GenBank/DDBJ databases">
        <title>The Genome Sequence of Rhinocladiella mackenzie CBS 650.93.</title>
        <authorList>
            <consortium name="The Broad Institute Genomics Platform"/>
            <person name="Cuomo C."/>
            <person name="de Hoog S."/>
            <person name="Gorbushina A."/>
            <person name="Stielow B."/>
            <person name="Teixiera M."/>
            <person name="Abouelleil A."/>
            <person name="Chapman S.B."/>
            <person name="Priest M."/>
            <person name="Young S.K."/>
            <person name="Wortman J."/>
            <person name="Nusbaum C."/>
            <person name="Birren B."/>
        </authorList>
    </citation>
    <scope>NUCLEOTIDE SEQUENCE [LARGE SCALE GENOMIC DNA]</scope>
    <source>
        <strain evidence="2 3">CBS 650.93</strain>
    </source>
</reference>
<keyword evidence="3" id="KW-1185">Reference proteome</keyword>
<evidence type="ECO:0000256" key="1">
    <source>
        <dbReference type="SAM" id="MobiDB-lite"/>
    </source>
</evidence>
<dbReference type="GO" id="GO:0042393">
    <property type="term" value="F:histone binding"/>
    <property type="evidence" value="ECO:0007669"/>
    <property type="project" value="InterPro"/>
</dbReference>
<dbReference type="Gene3D" id="1.10.20.10">
    <property type="entry name" value="Histone, subunit A"/>
    <property type="match status" value="1"/>
</dbReference>
<feature type="compositionally biased region" description="Basic and acidic residues" evidence="1">
    <location>
        <begin position="606"/>
        <end position="630"/>
    </location>
</feature>
<dbReference type="OrthoDB" id="2420608at2759"/>
<dbReference type="PANTHER" id="PTHR15992:SF5">
    <property type="entry name" value="HOLLIDAY JUNCTION RECOGNITION PROTEIN"/>
    <property type="match status" value="1"/>
</dbReference>
<organism evidence="2 3">
    <name type="scientific">Rhinocladiella mackenziei CBS 650.93</name>
    <dbReference type="NCBI Taxonomy" id="1442369"/>
    <lineage>
        <taxon>Eukaryota</taxon>
        <taxon>Fungi</taxon>
        <taxon>Dikarya</taxon>
        <taxon>Ascomycota</taxon>
        <taxon>Pezizomycotina</taxon>
        <taxon>Eurotiomycetes</taxon>
        <taxon>Chaetothyriomycetidae</taxon>
        <taxon>Chaetothyriales</taxon>
        <taxon>Herpotrichiellaceae</taxon>
        <taxon>Rhinocladiella</taxon>
    </lineage>
</organism>
<gene>
    <name evidence="2" type="ORF">Z518_09564</name>
</gene>
<accession>A0A0D2FII0</accession>
<dbReference type="PANTHER" id="PTHR15992">
    <property type="entry name" value="HOLLIDAY JUNCTION RECOGNITION PROTEIN"/>
    <property type="match status" value="1"/>
</dbReference>
<dbReference type="RefSeq" id="XP_013268973.1">
    <property type="nucleotide sequence ID" value="XM_013413519.1"/>
</dbReference>
<feature type="compositionally biased region" description="Basic and acidic residues" evidence="1">
    <location>
        <begin position="371"/>
        <end position="386"/>
    </location>
</feature>
<feature type="region of interest" description="Disordered" evidence="1">
    <location>
        <begin position="579"/>
        <end position="630"/>
    </location>
</feature>
<dbReference type="EMBL" id="KN847481">
    <property type="protein sequence ID" value="KIX01837.1"/>
    <property type="molecule type" value="Genomic_DNA"/>
</dbReference>
<dbReference type="VEuPathDB" id="FungiDB:Z518_09564"/>
<dbReference type="InterPro" id="IPR009072">
    <property type="entry name" value="Histone-fold"/>
</dbReference>
<dbReference type="GeneID" id="25297635"/>
<evidence type="ECO:0000313" key="3">
    <source>
        <dbReference type="Proteomes" id="UP000053617"/>
    </source>
</evidence>
<dbReference type="Pfam" id="PF10384">
    <property type="entry name" value="Scm3"/>
    <property type="match status" value="1"/>
</dbReference>
<dbReference type="HOGENOM" id="CLU_438732_0_0_1"/>
<feature type="region of interest" description="Disordered" evidence="1">
    <location>
        <begin position="189"/>
        <end position="211"/>
    </location>
</feature>
<proteinExistence type="predicted"/>
<dbReference type="Proteomes" id="UP000053617">
    <property type="component" value="Unassembled WGS sequence"/>
</dbReference>
<feature type="compositionally biased region" description="Basic and acidic residues" evidence="1">
    <location>
        <begin position="330"/>
        <end position="342"/>
    </location>
</feature>
<dbReference type="InterPro" id="IPR018465">
    <property type="entry name" value="Scm3/HJURP"/>
</dbReference>
<protein>
    <submittedName>
        <fullName evidence="2">Uncharacterized protein</fullName>
    </submittedName>
</protein>
<feature type="compositionally biased region" description="Polar residues" evidence="1">
    <location>
        <begin position="583"/>
        <end position="597"/>
    </location>
</feature>
<dbReference type="AlphaFoldDB" id="A0A0D2FII0"/>
<feature type="compositionally biased region" description="Polar residues" evidence="1">
    <location>
        <begin position="195"/>
        <end position="205"/>
    </location>
</feature>
<dbReference type="GO" id="GO:0005634">
    <property type="term" value="C:nucleus"/>
    <property type="evidence" value="ECO:0007669"/>
    <property type="project" value="InterPro"/>
</dbReference>
<evidence type="ECO:0000313" key="2">
    <source>
        <dbReference type="EMBL" id="KIX01837.1"/>
    </source>
</evidence>
<feature type="region of interest" description="Disordered" evidence="1">
    <location>
        <begin position="307"/>
        <end position="386"/>
    </location>
</feature>
<sequence>MEEPFRKRPRLSIFAGQPSDTALDQDLSSLRHQNDNLLKSRFESIFEKYSHDFSGIGDEIDLGTGKIVVNNGHLEGMKNETDLGRTASNRENAKGQSLLRAMTRMPDGEDSYFDEGADDVIMSIEEMAENAAMSDDGSNQEDNDEELFTPVQYNTQKIPQDTRISHDKITQPDSDEELFVPVQSRPLFVTIPDSRGSNPTVQSDPFESDRDSLFEIRPPPRSASPDSLFEVQRIDDDSASMDRTNAHIGSSGLGEDVDESAILDKFGPQIGREVLGIVQKARNTATEAHIEPAWRIPANVIPPKVSRSFSKLSTPPSPIAPRPDVAKSCSPDHDRSLWEPKRQRPKRRSKDQALTQMRIRAESEDPLQEGFVRDSGGDSDWETKQEREEEYVVPEDEQVVLMKQGICLYCSKQWASRSGVWTHWCKLLGEAERLQANPDEVHDIHYLRHYRSRRRKIVTVRSPRLVLGDFRTLVELHEGAGLSFVQIAQCRALRTRKTGPALNDVYDRYRSPPGHPPGRGAVRDWSEEEMKILNKLCENPKADLGTFSRQFQNRSSIEIGDKLAEIWLEALWKSGQIAARPSQIPTTPTEEQGIESTPTPPQRSIRQRESSIDNPFVKEEESEDEGSRHR</sequence>
<name>A0A0D2FII0_9EURO</name>